<keyword evidence="4 5" id="KW-0472">Membrane</keyword>
<protein>
    <recommendedName>
        <fullName evidence="6">TM2 domain-containing protein</fullName>
    </recommendedName>
</protein>
<evidence type="ECO:0000313" key="7">
    <source>
        <dbReference type="EMBL" id="MPM99688.1"/>
    </source>
</evidence>
<evidence type="ECO:0000259" key="6">
    <source>
        <dbReference type="Pfam" id="PF05154"/>
    </source>
</evidence>
<reference evidence="7" key="1">
    <citation type="submission" date="2019-08" db="EMBL/GenBank/DDBJ databases">
        <authorList>
            <person name="Kucharzyk K."/>
            <person name="Murdoch R.W."/>
            <person name="Higgins S."/>
            <person name="Loffler F."/>
        </authorList>
    </citation>
    <scope>NUCLEOTIDE SEQUENCE</scope>
</reference>
<comment type="caution">
    <text evidence="7">The sequence shown here is derived from an EMBL/GenBank/DDBJ whole genome shotgun (WGS) entry which is preliminary data.</text>
</comment>
<comment type="subcellular location">
    <subcellularLocation>
        <location evidence="1">Membrane</location>
        <topology evidence="1">Multi-pass membrane protein</topology>
    </subcellularLocation>
</comment>
<dbReference type="EMBL" id="VSSQ01045778">
    <property type="protein sequence ID" value="MPM99688.1"/>
    <property type="molecule type" value="Genomic_DNA"/>
</dbReference>
<accession>A0A645EEZ8</accession>
<sequence>MDSQKVDLFIMTNNKFFESYQVPHIRQKLLNADESKWDIIQTLQFKDPTTCLIISILGGSLGIDRFYLGDTGLGVAKLITCGGLGIWTIIDLFLIMGAAREKNISKLQQVLY</sequence>
<dbReference type="AlphaFoldDB" id="A0A645EEZ8"/>
<dbReference type="PANTHER" id="PTHR21016:SF25">
    <property type="entry name" value="TM2 DOMAIN-CONTAINING PROTEIN DDB_G0277895-RELATED"/>
    <property type="match status" value="1"/>
</dbReference>
<keyword evidence="2 5" id="KW-0812">Transmembrane</keyword>
<evidence type="ECO:0000256" key="4">
    <source>
        <dbReference type="ARBA" id="ARBA00023136"/>
    </source>
</evidence>
<keyword evidence="3 5" id="KW-1133">Transmembrane helix</keyword>
<name>A0A645EEZ8_9ZZZZ</name>
<evidence type="ECO:0000256" key="3">
    <source>
        <dbReference type="ARBA" id="ARBA00022989"/>
    </source>
</evidence>
<evidence type="ECO:0000256" key="1">
    <source>
        <dbReference type="ARBA" id="ARBA00004141"/>
    </source>
</evidence>
<evidence type="ECO:0000256" key="2">
    <source>
        <dbReference type="ARBA" id="ARBA00022692"/>
    </source>
</evidence>
<gene>
    <name evidence="7" type="ORF">SDC9_146882</name>
</gene>
<dbReference type="InterPro" id="IPR007829">
    <property type="entry name" value="TM2"/>
</dbReference>
<dbReference type="GO" id="GO:0016020">
    <property type="term" value="C:membrane"/>
    <property type="evidence" value="ECO:0007669"/>
    <property type="project" value="UniProtKB-SubCell"/>
</dbReference>
<dbReference type="InterPro" id="IPR050932">
    <property type="entry name" value="TM2D1-3-like"/>
</dbReference>
<dbReference type="Pfam" id="PF05154">
    <property type="entry name" value="TM2"/>
    <property type="match status" value="1"/>
</dbReference>
<organism evidence="7">
    <name type="scientific">bioreactor metagenome</name>
    <dbReference type="NCBI Taxonomy" id="1076179"/>
    <lineage>
        <taxon>unclassified sequences</taxon>
        <taxon>metagenomes</taxon>
        <taxon>ecological metagenomes</taxon>
    </lineage>
</organism>
<feature type="transmembrane region" description="Helical" evidence="5">
    <location>
        <begin position="74"/>
        <end position="99"/>
    </location>
</feature>
<proteinExistence type="predicted"/>
<dbReference type="PANTHER" id="PTHR21016">
    <property type="entry name" value="BETA-AMYLOID BINDING PROTEIN-RELATED"/>
    <property type="match status" value="1"/>
</dbReference>
<feature type="domain" description="TM2" evidence="6">
    <location>
        <begin position="45"/>
        <end position="93"/>
    </location>
</feature>
<evidence type="ECO:0000256" key="5">
    <source>
        <dbReference type="SAM" id="Phobius"/>
    </source>
</evidence>